<dbReference type="AlphaFoldDB" id="A0A5S9M6W3"/>
<dbReference type="InterPro" id="IPR036457">
    <property type="entry name" value="PPM-type-like_dom_sf"/>
</dbReference>
<dbReference type="SUPFAM" id="SSF81606">
    <property type="entry name" value="PP2C-like"/>
    <property type="match status" value="1"/>
</dbReference>
<gene>
    <name evidence="1" type="ORF">BsIDN1_28650</name>
</gene>
<organism evidence="1 2">
    <name type="scientific">Bacillus safensis</name>
    <dbReference type="NCBI Taxonomy" id="561879"/>
    <lineage>
        <taxon>Bacteria</taxon>
        <taxon>Bacillati</taxon>
        <taxon>Bacillota</taxon>
        <taxon>Bacilli</taxon>
        <taxon>Bacillales</taxon>
        <taxon>Bacillaceae</taxon>
        <taxon>Bacillus</taxon>
    </lineage>
</organism>
<accession>A0A5S9M6W3</accession>
<dbReference type="EMBL" id="AP021906">
    <property type="protein sequence ID" value="BBP89247.1"/>
    <property type="molecule type" value="Genomic_DNA"/>
</dbReference>
<protein>
    <recommendedName>
        <fullName evidence="3">PPM-type phosphatase domain-containing protein</fullName>
    </recommendedName>
</protein>
<name>A0A5S9M6W3_BACIA</name>
<evidence type="ECO:0008006" key="3">
    <source>
        <dbReference type="Google" id="ProtNLM"/>
    </source>
</evidence>
<reference evidence="1 2" key="1">
    <citation type="submission" date="2019-12" db="EMBL/GenBank/DDBJ databases">
        <title>Full genome sequence of a Bacillus safensis strain isolated from commercially available natto in Indonesia.</title>
        <authorList>
            <person name="Yoshida M."/>
            <person name="Uomi M."/>
            <person name="Waturangi D."/>
            <person name="Ekaputri J.J."/>
            <person name="Setiamarga D.H.E."/>
        </authorList>
    </citation>
    <scope>NUCLEOTIDE SEQUENCE [LARGE SCALE GENOMIC DNA]</scope>
    <source>
        <strain evidence="1 2">IDN1</strain>
    </source>
</reference>
<sequence length="61" mass="6629">MKMMQVFLKKKEDTLLAVVADGMGGHLAGDVASRMAVSSLKEYWEETSSIPAKNQQSKKAG</sequence>
<evidence type="ECO:0000313" key="2">
    <source>
        <dbReference type="Proteomes" id="UP000464658"/>
    </source>
</evidence>
<dbReference type="Gene3D" id="3.60.40.10">
    <property type="entry name" value="PPM-type phosphatase domain"/>
    <property type="match status" value="1"/>
</dbReference>
<proteinExistence type="predicted"/>
<dbReference type="Proteomes" id="UP000464658">
    <property type="component" value="Chromosome"/>
</dbReference>
<evidence type="ECO:0000313" key="1">
    <source>
        <dbReference type="EMBL" id="BBP89247.1"/>
    </source>
</evidence>